<name>A0A8E6EUQ2_9BACT</name>
<dbReference type="KEGG" id="tsph:KIH39_23065"/>
<dbReference type="EMBL" id="CP074694">
    <property type="protein sequence ID" value="QVL31690.1"/>
    <property type="molecule type" value="Genomic_DNA"/>
</dbReference>
<sequence length="246" mass="26563">MNQSIKLLALAFFQLVVAIPSASAENPVQAPAETKLAGPHDSSIIVRMQGPYDAEVPLQIVCYFKKSAESDKKMTGAPVELDKRLGGLISSLRNRGEFTGDDLEVLIIDAPAETIKPKKLLLIGLGDEANLSLQKMTQIGISGLREAAKLGATKVAFAPLIRDQGNNRLKTGDVESAVIRGMLMAYDTERRLQKQGFAKSYALQNWVVEAGPAYYEETISGVKKGIAEAGTAIQARDVQPYSTKSK</sequence>
<dbReference type="InterPro" id="IPR008283">
    <property type="entry name" value="Peptidase_M17_N"/>
</dbReference>
<evidence type="ECO:0000259" key="2">
    <source>
        <dbReference type="Pfam" id="PF02789"/>
    </source>
</evidence>
<dbReference type="Gene3D" id="3.40.220.10">
    <property type="entry name" value="Leucine Aminopeptidase, subunit E, domain 1"/>
    <property type="match status" value="1"/>
</dbReference>
<dbReference type="InterPro" id="IPR043472">
    <property type="entry name" value="Macro_dom-like"/>
</dbReference>
<keyword evidence="1" id="KW-0732">Signal</keyword>
<evidence type="ECO:0000313" key="4">
    <source>
        <dbReference type="Proteomes" id="UP000676194"/>
    </source>
</evidence>
<gene>
    <name evidence="3" type="ORF">KIH39_23065</name>
</gene>
<feature type="domain" description="Peptidase M17 leucyl aminopeptidase N-terminal" evidence="2">
    <location>
        <begin position="63"/>
        <end position="185"/>
    </location>
</feature>
<dbReference type="GO" id="GO:0006508">
    <property type="term" value="P:proteolysis"/>
    <property type="evidence" value="ECO:0007669"/>
    <property type="project" value="InterPro"/>
</dbReference>
<evidence type="ECO:0000256" key="1">
    <source>
        <dbReference type="SAM" id="SignalP"/>
    </source>
</evidence>
<feature type="chain" id="PRO_5034718924" evidence="1">
    <location>
        <begin position="25"/>
        <end position="246"/>
    </location>
</feature>
<evidence type="ECO:0000313" key="3">
    <source>
        <dbReference type="EMBL" id="QVL31690.1"/>
    </source>
</evidence>
<protein>
    <submittedName>
        <fullName evidence="3">Peptidase M17</fullName>
    </submittedName>
</protein>
<dbReference type="SUPFAM" id="SSF52949">
    <property type="entry name" value="Macro domain-like"/>
    <property type="match status" value="1"/>
</dbReference>
<dbReference type="GO" id="GO:0070006">
    <property type="term" value="F:metalloaminopeptidase activity"/>
    <property type="evidence" value="ECO:0007669"/>
    <property type="project" value="InterPro"/>
</dbReference>
<organism evidence="3 4">
    <name type="scientific">Telmatocola sphagniphila</name>
    <dbReference type="NCBI Taxonomy" id="1123043"/>
    <lineage>
        <taxon>Bacteria</taxon>
        <taxon>Pseudomonadati</taxon>
        <taxon>Planctomycetota</taxon>
        <taxon>Planctomycetia</taxon>
        <taxon>Gemmatales</taxon>
        <taxon>Gemmataceae</taxon>
    </lineage>
</organism>
<keyword evidence="4" id="KW-1185">Reference proteome</keyword>
<dbReference type="RefSeq" id="WP_213495831.1">
    <property type="nucleotide sequence ID" value="NZ_CP074694.1"/>
</dbReference>
<accession>A0A8E6EUQ2</accession>
<feature type="signal peptide" evidence="1">
    <location>
        <begin position="1"/>
        <end position="24"/>
    </location>
</feature>
<dbReference type="Proteomes" id="UP000676194">
    <property type="component" value="Chromosome"/>
</dbReference>
<dbReference type="AlphaFoldDB" id="A0A8E6EUQ2"/>
<proteinExistence type="predicted"/>
<reference evidence="3" key="1">
    <citation type="submission" date="2021-05" db="EMBL/GenBank/DDBJ databases">
        <title>Complete genome sequence of the cellulolytic planctomycete Telmatocola sphagniphila SP2T and characterization of the first cellulase from planctomycetes.</title>
        <authorList>
            <person name="Rakitin A.L."/>
            <person name="Beletsky A.V."/>
            <person name="Naumoff D.G."/>
            <person name="Kulichevskaya I.S."/>
            <person name="Mardanov A.V."/>
            <person name="Ravin N.V."/>
            <person name="Dedysh S.N."/>
        </authorList>
    </citation>
    <scope>NUCLEOTIDE SEQUENCE</scope>
    <source>
        <strain evidence="3">SP2T</strain>
    </source>
</reference>
<dbReference type="Pfam" id="PF02789">
    <property type="entry name" value="Peptidase_M17_N"/>
    <property type="match status" value="1"/>
</dbReference>